<accession>A0A1B8AI28</accession>
<evidence type="ECO:0000313" key="7">
    <source>
        <dbReference type="EMBL" id="OBS20061.1"/>
    </source>
</evidence>
<evidence type="ECO:0000256" key="1">
    <source>
        <dbReference type="ARBA" id="ARBA00004141"/>
    </source>
</evidence>
<dbReference type="Proteomes" id="UP000091967">
    <property type="component" value="Unassembled WGS sequence"/>
</dbReference>
<dbReference type="OMA" id="FQLQICS"/>
<comment type="caution">
    <text evidence="7">The sequence shown here is derived from an EMBL/GenBank/DDBJ whole genome shotgun (WGS) entry which is preliminary data.</text>
</comment>
<dbReference type="STRING" id="36050.A0A1B8AI28"/>
<evidence type="ECO:0000256" key="2">
    <source>
        <dbReference type="ARBA" id="ARBA00022692"/>
    </source>
</evidence>
<keyword evidence="2 6" id="KW-0812">Transmembrane</keyword>
<evidence type="ECO:0000256" key="4">
    <source>
        <dbReference type="ARBA" id="ARBA00023136"/>
    </source>
</evidence>
<dbReference type="GO" id="GO:0016020">
    <property type="term" value="C:membrane"/>
    <property type="evidence" value="ECO:0007669"/>
    <property type="project" value="UniProtKB-SubCell"/>
</dbReference>
<dbReference type="GO" id="GO:0046873">
    <property type="term" value="F:metal ion transmembrane transporter activity"/>
    <property type="evidence" value="ECO:0007669"/>
    <property type="project" value="InterPro"/>
</dbReference>
<evidence type="ECO:0000256" key="5">
    <source>
        <dbReference type="SAM" id="MobiDB-lite"/>
    </source>
</evidence>
<name>A0A1B8AI28_FUSPO</name>
<keyword evidence="4 6" id="KW-0472">Membrane</keyword>
<dbReference type="Pfam" id="PF01544">
    <property type="entry name" value="CorA"/>
    <property type="match status" value="1"/>
</dbReference>
<keyword evidence="3 6" id="KW-1133">Transmembrane helix</keyword>
<evidence type="ECO:0000256" key="6">
    <source>
        <dbReference type="SAM" id="Phobius"/>
    </source>
</evidence>
<dbReference type="InterPro" id="IPR002523">
    <property type="entry name" value="MgTranspt_CorA/ZnTranspt_ZntB"/>
</dbReference>
<feature type="transmembrane region" description="Helical" evidence="6">
    <location>
        <begin position="628"/>
        <end position="649"/>
    </location>
</feature>
<dbReference type="EMBL" id="LYXU01000004">
    <property type="protein sequence ID" value="OBS20061.1"/>
    <property type="molecule type" value="Genomic_DNA"/>
</dbReference>
<reference evidence="7 8" key="1">
    <citation type="submission" date="2016-06" db="EMBL/GenBank/DDBJ databases">
        <title>Living apart together: crosstalk between the core and supernumerary genomes in a fungal plant pathogen.</title>
        <authorList>
            <person name="Vanheule A."/>
            <person name="Audenaert K."/>
            <person name="Warris S."/>
            <person name="Van De Geest H."/>
            <person name="Schijlen E."/>
            <person name="Hofte M."/>
            <person name="De Saeger S."/>
            <person name="Haesaert G."/>
            <person name="Waalwijk C."/>
            <person name="Van Der Lee T."/>
        </authorList>
    </citation>
    <scope>NUCLEOTIDE SEQUENCE [LARGE SCALE GENOMIC DNA]</scope>
    <source>
        <strain evidence="7 8">2516</strain>
    </source>
</reference>
<dbReference type="Gene3D" id="1.20.58.340">
    <property type="entry name" value="Magnesium transport protein CorA, transmembrane region"/>
    <property type="match status" value="1"/>
</dbReference>
<feature type="region of interest" description="Disordered" evidence="5">
    <location>
        <begin position="1"/>
        <end position="40"/>
    </location>
</feature>
<sequence>MSDQTVNNGLSDNLEENLLPQPTGDSETPRHNPPLSPNTNELGLQTFLKSLDRSHSIELKVLGHIEKLQRDQELILELLRRKFEPMHDTPQIAKRLWADTENAWPVLDQIHEDTEYESVGSQFLLSLVPGGGRWLVSDEPNLVRARRVFEAWVRNTKSYSSPWRDTYSKVMETHIDNIEDWWPMSWASDAGGAYGASQEVSLAALGPSHDDPIDYESIHGQDIPSLLKTNKYSGIIYRISLDSSFGMIDLKSIATVLSVAEGTCFDPEGGPEFLDGHISEWRERSTHDRCGMKHYHVPVAVSGAGFSMSGVFMHYMRSFIVCNSSSRPCPNAGSPVGLKCIRTRMSFEGFYDSKTLTMEERRYSTALNILPHNAPYGHYALCSIVEGTPQQTWNIWRCAPAAHHHVADRSYLWKRYGILPAGLYTGISMFQLQICSFIESWEQDWHATIDQIDSTISISPDVLEDFERLKALMMSNLSDSSVSYFKVLKILGIFATSVKSAPAYLEELIPWVRNPFVEDVWFEKTYPHTASSKAILKFNWDIVKTRQKEAADKILKRLERTTNEVQGLMDGVFNIQSIQEAQKSRTLNKYLFVFTLVTIIFLPPSLVATFFGTDIFNSSTNDKTEKKFWASVVAVSVVTYILAGMGLFGSGSQPERRSRWYQTMRDPEWFSKVKSFPRRYFTSHGDRWKYRTDEELDIETTVRESSS</sequence>
<dbReference type="InterPro" id="IPR045863">
    <property type="entry name" value="CorA_TM1_TM2"/>
</dbReference>
<evidence type="ECO:0000256" key="3">
    <source>
        <dbReference type="ARBA" id="ARBA00022989"/>
    </source>
</evidence>
<evidence type="ECO:0000313" key="8">
    <source>
        <dbReference type="Proteomes" id="UP000091967"/>
    </source>
</evidence>
<comment type="subcellular location">
    <subcellularLocation>
        <location evidence="1">Membrane</location>
        <topology evidence="1">Multi-pass membrane protein</topology>
    </subcellularLocation>
</comment>
<feature type="transmembrane region" description="Helical" evidence="6">
    <location>
        <begin position="590"/>
        <end position="616"/>
    </location>
</feature>
<organism evidence="7 8">
    <name type="scientific">Fusarium poae</name>
    <dbReference type="NCBI Taxonomy" id="36050"/>
    <lineage>
        <taxon>Eukaryota</taxon>
        <taxon>Fungi</taxon>
        <taxon>Dikarya</taxon>
        <taxon>Ascomycota</taxon>
        <taxon>Pezizomycotina</taxon>
        <taxon>Sordariomycetes</taxon>
        <taxon>Hypocreomycetidae</taxon>
        <taxon>Hypocreales</taxon>
        <taxon>Nectriaceae</taxon>
        <taxon>Fusarium</taxon>
    </lineage>
</organism>
<gene>
    <name evidence="7" type="ORF">FPOA_11782</name>
</gene>
<proteinExistence type="predicted"/>
<keyword evidence="8" id="KW-1185">Reference proteome</keyword>
<feature type="compositionally biased region" description="Polar residues" evidence="5">
    <location>
        <begin position="1"/>
        <end position="11"/>
    </location>
</feature>
<dbReference type="AlphaFoldDB" id="A0A1B8AI28"/>
<protein>
    <submittedName>
        <fullName evidence="7">Uncharacterized protein</fullName>
    </submittedName>
</protein>
<dbReference type="SUPFAM" id="SSF144083">
    <property type="entry name" value="Magnesium transport protein CorA, transmembrane region"/>
    <property type="match status" value="1"/>
</dbReference>